<dbReference type="PANTHER" id="PTHR11606">
    <property type="entry name" value="GLUTAMATE DEHYDROGENASE"/>
    <property type="match status" value="1"/>
</dbReference>
<accession>A0A183DJX6</accession>
<keyword evidence="2" id="KW-0560">Oxidoreductase</keyword>
<sequence length="116" mass="12734">MTYKCAVAHVPFGGAKGGVKIDPKKYTEYEIEKITRRMTVEFAKKGFLGPGLDVPAPDMGTSEREMSWIADTYAQTVGYTDKDAHACVTGKPIVAEGTCFLICLQRRAPAWPVSLF</sequence>
<evidence type="ECO:0000313" key="6">
    <source>
        <dbReference type="WBParaSite" id="GPUH_0000902701-mRNA-1"/>
    </source>
</evidence>
<evidence type="ECO:0000256" key="1">
    <source>
        <dbReference type="ARBA" id="ARBA00006382"/>
    </source>
</evidence>
<comment type="similarity">
    <text evidence="1">Belongs to the Glu/Leu/Phe/Val dehydrogenases family.</text>
</comment>
<protein>
    <submittedName>
        <fullName evidence="6">ELFV_dehydrog_N domain-containing protein</fullName>
    </submittedName>
</protein>
<dbReference type="AlphaFoldDB" id="A0A183DJX6"/>
<reference evidence="6" key="1">
    <citation type="submission" date="2016-06" db="UniProtKB">
        <authorList>
            <consortium name="WormBaseParasite"/>
        </authorList>
    </citation>
    <scope>IDENTIFICATION</scope>
</reference>
<dbReference type="InterPro" id="IPR006097">
    <property type="entry name" value="Glu/Leu/Phe/Val/Trp_DH_dimer"/>
</dbReference>
<dbReference type="InterPro" id="IPR046346">
    <property type="entry name" value="Aminoacid_DH-like_N_sf"/>
</dbReference>
<dbReference type="InterPro" id="IPR033524">
    <property type="entry name" value="Glu/Leu/Phe/Val_DH_AS"/>
</dbReference>
<dbReference type="OrthoDB" id="5845273at2759"/>
<evidence type="ECO:0000313" key="4">
    <source>
        <dbReference type="EMBL" id="VDK67235.1"/>
    </source>
</evidence>
<keyword evidence="5" id="KW-1185">Reference proteome</keyword>
<dbReference type="Gene3D" id="3.40.50.10860">
    <property type="entry name" value="Leucine Dehydrogenase, chain A, domain 1"/>
    <property type="match status" value="1"/>
</dbReference>
<evidence type="ECO:0000313" key="5">
    <source>
        <dbReference type="Proteomes" id="UP000271098"/>
    </source>
</evidence>
<evidence type="ECO:0000259" key="3">
    <source>
        <dbReference type="Pfam" id="PF02812"/>
    </source>
</evidence>
<dbReference type="GO" id="GO:0005739">
    <property type="term" value="C:mitochondrion"/>
    <property type="evidence" value="ECO:0007669"/>
    <property type="project" value="TreeGrafter"/>
</dbReference>
<evidence type="ECO:0000256" key="2">
    <source>
        <dbReference type="ARBA" id="ARBA00023002"/>
    </source>
</evidence>
<reference evidence="4 5" key="2">
    <citation type="submission" date="2018-11" db="EMBL/GenBank/DDBJ databases">
        <authorList>
            <consortium name="Pathogen Informatics"/>
        </authorList>
    </citation>
    <scope>NUCLEOTIDE SEQUENCE [LARGE SCALE GENOMIC DNA]</scope>
</reference>
<dbReference type="PROSITE" id="PS00074">
    <property type="entry name" value="GLFV_DEHYDROGENASE"/>
    <property type="match status" value="1"/>
</dbReference>
<dbReference type="GO" id="GO:0004352">
    <property type="term" value="F:glutamate dehydrogenase (NAD+) activity"/>
    <property type="evidence" value="ECO:0007669"/>
    <property type="project" value="TreeGrafter"/>
</dbReference>
<name>A0A183DJX6_9BILA</name>
<dbReference type="Proteomes" id="UP000271098">
    <property type="component" value="Unassembled WGS sequence"/>
</dbReference>
<dbReference type="Pfam" id="PF02812">
    <property type="entry name" value="ELFV_dehydrog_N"/>
    <property type="match status" value="1"/>
</dbReference>
<organism evidence="6">
    <name type="scientific">Gongylonema pulchrum</name>
    <dbReference type="NCBI Taxonomy" id="637853"/>
    <lineage>
        <taxon>Eukaryota</taxon>
        <taxon>Metazoa</taxon>
        <taxon>Ecdysozoa</taxon>
        <taxon>Nematoda</taxon>
        <taxon>Chromadorea</taxon>
        <taxon>Rhabditida</taxon>
        <taxon>Spirurina</taxon>
        <taxon>Spiruromorpha</taxon>
        <taxon>Spiruroidea</taxon>
        <taxon>Gongylonematidae</taxon>
        <taxon>Gongylonema</taxon>
    </lineage>
</organism>
<dbReference type="GO" id="GO:0006538">
    <property type="term" value="P:L-glutamate catabolic process"/>
    <property type="evidence" value="ECO:0007669"/>
    <property type="project" value="TreeGrafter"/>
</dbReference>
<proteinExistence type="inferred from homology"/>
<dbReference type="WBParaSite" id="GPUH_0000902701-mRNA-1">
    <property type="protein sequence ID" value="GPUH_0000902701-mRNA-1"/>
    <property type="gene ID" value="GPUH_0000902701"/>
</dbReference>
<feature type="domain" description="Glutamate/phenylalanine/leucine/valine/L-tryptophan dehydrogenase dimerisation" evidence="3">
    <location>
        <begin position="1"/>
        <end position="74"/>
    </location>
</feature>
<dbReference type="SUPFAM" id="SSF53223">
    <property type="entry name" value="Aminoacid dehydrogenase-like, N-terminal domain"/>
    <property type="match status" value="1"/>
</dbReference>
<gene>
    <name evidence="4" type="ORF">GPUH_LOCUS9020</name>
</gene>
<dbReference type="PANTHER" id="PTHR11606:SF13">
    <property type="entry name" value="GLUTAMATE DEHYDROGENASE 1, MITOCHONDRIAL"/>
    <property type="match status" value="1"/>
</dbReference>
<dbReference type="EMBL" id="UYRT01028124">
    <property type="protein sequence ID" value="VDK67235.1"/>
    <property type="molecule type" value="Genomic_DNA"/>
</dbReference>